<feature type="region of interest" description="Disordered" evidence="1">
    <location>
        <begin position="646"/>
        <end position="699"/>
    </location>
</feature>
<evidence type="ECO:0000256" key="1">
    <source>
        <dbReference type="SAM" id="MobiDB-lite"/>
    </source>
</evidence>
<proteinExistence type="predicted"/>
<protein>
    <submittedName>
        <fullName evidence="2">Uncharacterized protein</fullName>
    </submittedName>
</protein>
<dbReference type="InterPro" id="IPR032675">
    <property type="entry name" value="LRR_dom_sf"/>
</dbReference>
<evidence type="ECO:0000313" key="3">
    <source>
        <dbReference type="Proteomes" id="UP000799291"/>
    </source>
</evidence>
<dbReference type="OrthoDB" id="3945550at2759"/>
<reference evidence="2" key="1">
    <citation type="journal article" date="2020" name="Stud. Mycol.">
        <title>101 Dothideomycetes genomes: a test case for predicting lifestyles and emergence of pathogens.</title>
        <authorList>
            <person name="Haridas S."/>
            <person name="Albert R."/>
            <person name="Binder M."/>
            <person name="Bloem J."/>
            <person name="Labutti K."/>
            <person name="Salamov A."/>
            <person name="Andreopoulos B."/>
            <person name="Baker S."/>
            <person name="Barry K."/>
            <person name="Bills G."/>
            <person name="Bluhm B."/>
            <person name="Cannon C."/>
            <person name="Castanera R."/>
            <person name="Culley D."/>
            <person name="Daum C."/>
            <person name="Ezra D."/>
            <person name="Gonzalez J."/>
            <person name="Henrissat B."/>
            <person name="Kuo A."/>
            <person name="Liang C."/>
            <person name="Lipzen A."/>
            <person name="Lutzoni F."/>
            <person name="Magnuson J."/>
            <person name="Mondo S."/>
            <person name="Nolan M."/>
            <person name="Ohm R."/>
            <person name="Pangilinan J."/>
            <person name="Park H.-J."/>
            <person name="Ramirez L."/>
            <person name="Alfaro M."/>
            <person name="Sun H."/>
            <person name="Tritt A."/>
            <person name="Yoshinaga Y."/>
            <person name="Zwiers L.-H."/>
            <person name="Turgeon B."/>
            <person name="Goodwin S."/>
            <person name="Spatafora J."/>
            <person name="Crous P."/>
            <person name="Grigoriev I."/>
        </authorList>
    </citation>
    <scope>NUCLEOTIDE SEQUENCE</scope>
    <source>
        <strain evidence="2">CBS 122367</strain>
    </source>
</reference>
<gene>
    <name evidence="2" type="ORF">K458DRAFT_437773</name>
</gene>
<feature type="region of interest" description="Disordered" evidence="1">
    <location>
        <begin position="838"/>
        <end position="860"/>
    </location>
</feature>
<organism evidence="2 3">
    <name type="scientific">Lentithecium fluviatile CBS 122367</name>
    <dbReference type="NCBI Taxonomy" id="1168545"/>
    <lineage>
        <taxon>Eukaryota</taxon>
        <taxon>Fungi</taxon>
        <taxon>Dikarya</taxon>
        <taxon>Ascomycota</taxon>
        <taxon>Pezizomycotina</taxon>
        <taxon>Dothideomycetes</taxon>
        <taxon>Pleosporomycetidae</taxon>
        <taxon>Pleosporales</taxon>
        <taxon>Massarineae</taxon>
        <taxon>Lentitheciaceae</taxon>
        <taxon>Lentithecium</taxon>
    </lineage>
</organism>
<dbReference type="AlphaFoldDB" id="A0A6G1ICI9"/>
<dbReference type="EMBL" id="MU005649">
    <property type="protein sequence ID" value="KAF2675750.1"/>
    <property type="molecule type" value="Genomic_DNA"/>
</dbReference>
<feature type="compositionally biased region" description="Basic and acidic residues" evidence="1">
    <location>
        <begin position="841"/>
        <end position="852"/>
    </location>
</feature>
<dbReference type="Proteomes" id="UP000799291">
    <property type="component" value="Unassembled WGS sequence"/>
</dbReference>
<sequence>MTLPSLPLELLQQIAACVETVHRPSLCAFSLTSKACHRASAFLIFWQINITIHHREGLRRDVDRLVEALSRTDSARHVQRISIRGALRLNAKKMDDDEEATHQPSLNEIMIDEEATEYLRRYVVYDEPVIQKSSEDDLAWAPVVSLLHAIPHLKDLVYDCRSQFPPSLLSTLREQHPQCRLHHLTFRFRTLLWGVPYPYEMELATFPSLYRVKLTCALRDTDGDDDFNLEAMMELVAGLAPNLKEVIVLDLHPIGSWHYYRPRESWKGLPGFTGGAMGSLTSLTLKGFGHHQLPTLLQNWSRHTDFACLRHLAIWKGGLSGEAMEWVSQNHSFPRLTTLIVHLTRDDKYQERPHYSENAVSFFQAFESLEELSIHGPIDSHIMDTILSHYGQKLKKLNLRPFEERWDAVNLRVARDIPMEFTKDRILQIQAQCSVLEELAIPVKRNKSSASEAEIYRCFNEMKSLRFLFLTLDCSNWRVCRDSTYNPQFNKEDQKPVHDQYPLKRGTMKETFINCAVDEALARSIWKTISQNKTGRHLERLKLWTTGGGEYGGSMYVSFDEIIENLSRSWLIERVPRDDQEDITVKELGKDAREARDFEVAATPFPASTRSVAAAKVRAINDFAIRSRDLSNVSVVNIEVPRKDKRALIPPKPRPEALVTPNAPDAPPARLRQDKPEPATNPDAPPPRLGQQQEKPATCRRWKPRSLVRRGQLTKAKDKDNILENEYITAYHVGKGGTASVADLSGCTALFFYDANWTPSVFHIFSGEELEKSQQAAAMVNDVGRDTNGVTIKADTEEKYKNAEAGIRSVNDQIKIYPTDFYDYKSIAGTGKRFRFTTKPGGRDLEEQKYDGCSRQPQKF</sequence>
<evidence type="ECO:0000313" key="2">
    <source>
        <dbReference type="EMBL" id="KAF2675750.1"/>
    </source>
</evidence>
<dbReference type="Gene3D" id="3.80.10.10">
    <property type="entry name" value="Ribonuclease Inhibitor"/>
    <property type="match status" value="1"/>
</dbReference>
<keyword evidence="3" id="KW-1185">Reference proteome</keyword>
<name>A0A6G1ICI9_9PLEO</name>
<accession>A0A6G1ICI9</accession>